<dbReference type="AlphaFoldDB" id="A0A395LRW4"/>
<dbReference type="OrthoDB" id="462203at2"/>
<sequence length="491" mass="52332">MSQPREPLRRIVVVGSGPVGLLTAIGLRRALPQCEVVVATTIPAPSSFADYAATALPFTNKLHDRLGIDEAALVRSAGASHRLVTRYIGWSGQGTQGMMPYGGTGDPALQTRFAQDWGGGPRNAGGERPAGSLAEVLAQAGRFAPPPPDEDTPLAQVEYALRWNPHAYREMLIAIAQQLRIGRVPGDIAALEPDERGGLAAIAIAGQGRLEADLFVDCSGAGALLASALPEFSVVDWGDVLPVRRLLVAPRGQAMVALEDRVSLLEQGWLCEFAGRDGLQTTLAVGEGVPDDAAIAALGQRPAAVIPVVPARIAKAWQGNVIAIGDATAQFEPLGFLNLDLAHRQIDLLLEMLPGRDILALERAEFNRRAGLMLDGVRDTLALHYAAPRARDVFGQTAMPASVETALDQFTRRGRLPFQEESALLRQETTALLEALGHQRGLAPQHLDTDPQQVEAAQAAFDDRARAALAFAPPYAQWMESVTRAAAMPSV</sequence>
<dbReference type="Pfam" id="PF04820">
    <property type="entry name" value="Trp_halogenase"/>
    <property type="match status" value="1"/>
</dbReference>
<dbReference type="Proteomes" id="UP000254101">
    <property type="component" value="Unassembled WGS sequence"/>
</dbReference>
<dbReference type="EMBL" id="QRBB01000001">
    <property type="protein sequence ID" value="RDS77330.1"/>
    <property type="molecule type" value="Genomic_DNA"/>
</dbReference>
<proteinExistence type="predicted"/>
<dbReference type="InterPro" id="IPR050816">
    <property type="entry name" value="Flavin-dep_Halogenase_NPB"/>
</dbReference>
<name>A0A395LRW4_9SPHN</name>
<protein>
    <recommendedName>
        <fullName evidence="3">Tryptophan 7-halogenase</fullName>
    </recommendedName>
</protein>
<gene>
    <name evidence="1" type="ORF">DL238_06665</name>
</gene>
<dbReference type="PRINTS" id="PR00420">
    <property type="entry name" value="RNGMNOXGNASE"/>
</dbReference>
<accession>A0A395LRW4</accession>
<evidence type="ECO:0008006" key="3">
    <source>
        <dbReference type="Google" id="ProtNLM"/>
    </source>
</evidence>
<dbReference type="InterPro" id="IPR036188">
    <property type="entry name" value="FAD/NAD-bd_sf"/>
</dbReference>
<evidence type="ECO:0000313" key="1">
    <source>
        <dbReference type="EMBL" id="RDS77330.1"/>
    </source>
</evidence>
<dbReference type="PANTHER" id="PTHR43747:SF4">
    <property type="entry name" value="FLAVIN-DEPENDENT TRYPTOPHAN HALOGENASE"/>
    <property type="match status" value="1"/>
</dbReference>
<dbReference type="RefSeq" id="WP_115491549.1">
    <property type="nucleotide sequence ID" value="NZ_JACHWW010000001.1"/>
</dbReference>
<dbReference type="PANTHER" id="PTHR43747">
    <property type="entry name" value="FAD-BINDING PROTEIN"/>
    <property type="match status" value="1"/>
</dbReference>
<dbReference type="GO" id="GO:0004497">
    <property type="term" value="F:monooxygenase activity"/>
    <property type="evidence" value="ECO:0007669"/>
    <property type="project" value="InterPro"/>
</dbReference>
<dbReference type="Gene3D" id="3.50.50.60">
    <property type="entry name" value="FAD/NAD(P)-binding domain"/>
    <property type="match status" value="1"/>
</dbReference>
<reference evidence="1 2" key="1">
    <citation type="submission" date="2018-07" db="EMBL/GenBank/DDBJ databases">
        <title>Erythrobacter nanhaiensis sp. nov., a novel member of the genus Erythrobacter isolated from the South China Sea.</title>
        <authorList>
            <person name="Chen X."/>
            <person name="Liu J."/>
        </authorList>
    </citation>
    <scope>NUCLEOTIDE SEQUENCE [LARGE SCALE GENOMIC DNA]</scope>
    <source>
        <strain evidence="1 2">S-5</strain>
    </source>
</reference>
<organism evidence="1 2">
    <name type="scientific">Alteriqipengyuania lutimaris</name>
    <dbReference type="NCBI Taxonomy" id="1538146"/>
    <lineage>
        <taxon>Bacteria</taxon>
        <taxon>Pseudomonadati</taxon>
        <taxon>Pseudomonadota</taxon>
        <taxon>Alphaproteobacteria</taxon>
        <taxon>Sphingomonadales</taxon>
        <taxon>Erythrobacteraceae</taxon>
        <taxon>Alteriqipengyuania</taxon>
    </lineage>
</organism>
<keyword evidence="2" id="KW-1185">Reference proteome</keyword>
<evidence type="ECO:0000313" key="2">
    <source>
        <dbReference type="Proteomes" id="UP000254101"/>
    </source>
</evidence>
<dbReference type="SUPFAM" id="SSF51905">
    <property type="entry name" value="FAD/NAD(P)-binding domain"/>
    <property type="match status" value="1"/>
</dbReference>
<dbReference type="InterPro" id="IPR006905">
    <property type="entry name" value="Flavin_halogenase"/>
</dbReference>
<comment type="caution">
    <text evidence="1">The sequence shown here is derived from an EMBL/GenBank/DDBJ whole genome shotgun (WGS) entry which is preliminary data.</text>
</comment>